<evidence type="ECO:0000313" key="2">
    <source>
        <dbReference type="Proteomes" id="UP000184442"/>
    </source>
</evidence>
<dbReference type="STRING" id="1122184.SAMN02745176_00417"/>
<accession>A0A1M6BDY6</accession>
<proteinExistence type="predicted"/>
<evidence type="ECO:0000313" key="1">
    <source>
        <dbReference type="EMBL" id="SHI46960.1"/>
    </source>
</evidence>
<dbReference type="RefSeq" id="WP_073023970.1">
    <property type="nucleotide sequence ID" value="NZ_FQZS01000003.1"/>
</dbReference>
<organism evidence="1 2">
    <name type="scientific">Lutispora thermophila DSM 19022</name>
    <dbReference type="NCBI Taxonomy" id="1122184"/>
    <lineage>
        <taxon>Bacteria</taxon>
        <taxon>Bacillati</taxon>
        <taxon>Bacillota</taxon>
        <taxon>Clostridia</taxon>
        <taxon>Lutisporales</taxon>
        <taxon>Lutisporaceae</taxon>
        <taxon>Lutispora</taxon>
    </lineage>
</organism>
<protein>
    <submittedName>
        <fullName evidence="1">Uncharacterized protein</fullName>
    </submittedName>
</protein>
<sequence>MRITHEKYTDLSLIYVYLREYDGINVDTIQCVNTFLLFDRVDNWIGFEVFNILEDGSKVELPALPYIYFPKRKEVVKMNKNRILILFDSNSIAFRRIHTDCNIDYNKNGLQGFEFILTGIKGDFDNKTDIFKE</sequence>
<reference evidence="1 2" key="1">
    <citation type="submission" date="2016-11" db="EMBL/GenBank/DDBJ databases">
        <authorList>
            <person name="Jaros S."/>
            <person name="Januszkiewicz K."/>
            <person name="Wedrychowicz H."/>
        </authorList>
    </citation>
    <scope>NUCLEOTIDE SEQUENCE [LARGE SCALE GENOMIC DNA]</scope>
    <source>
        <strain evidence="1 2">DSM 19022</strain>
    </source>
</reference>
<keyword evidence="2" id="KW-1185">Reference proteome</keyword>
<dbReference type="AlphaFoldDB" id="A0A1M6BDY6"/>
<gene>
    <name evidence="1" type="ORF">SAMN02745176_00417</name>
</gene>
<dbReference type="EMBL" id="FQZS01000003">
    <property type="protein sequence ID" value="SHI46960.1"/>
    <property type="molecule type" value="Genomic_DNA"/>
</dbReference>
<dbReference type="OrthoDB" id="1684486at2"/>
<name>A0A1M6BDY6_9FIRM</name>
<dbReference type="Proteomes" id="UP000184442">
    <property type="component" value="Unassembled WGS sequence"/>
</dbReference>